<sequence>MTHPIAWGGTRPTVIAHRGASSEAPENTLAAFDAAVEAAEDTAETQDPRRPVWIELDLQPTADGEVVVIHDDRLDRTTDGHGLVRAHTLAELQRLDAGGWFDGRRAAGAARAYAGERIPSLDDLIDWIVAHPVVRVLVEYKGEWAPADITRTVAAFEAAGVLDRLVLQSFQPGTVDALRLRAGDRPRGLLIDMTRRYPEVELARLLDVSAVNPGWRRVVGETADAGLVPAVHDRLGARVAVWTPDEPALWDALVAVGVDAIITNRPRELRSHLG</sequence>
<reference evidence="2 3" key="1">
    <citation type="submission" date="2019-09" db="EMBL/GenBank/DDBJ databases">
        <title>Phylogeny of genus Pseudoclavibacter and closely related genus.</title>
        <authorList>
            <person name="Li Y."/>
        </authorList>
    </citation>
    <scope>NUCLEOTIDE SEQUENCE [LARGE SCALE GENOMIC DNA]</scope>
    <source>
        <strain evidence="2 3">JCM 16921</strain>
    </source>
</reference>
<dbReference type="GO" id="GO:0006629">
    <property type="term" value="P:lipid metabolic process"/>
    <property type="evidence" value="ECO:0007669"/>
    <property type="project" value="InterPro"/>
</dbReference>
<organism evidence="2 3">
    <name type="scientific">Pseudoclavibacter caeni</name>
    <dbReference type="NCBI Taxonomy" id="908846"/>
    <lineage>
        <taxon>Bacteria</taxon>
        <taxon>Bacillati</taxon>
        <taxon>Actinomycetota</taxon>
        <taxon>Actinomycetes</taxon>
        <taxon>Micrococcales</taxon>
        <taxon>Microbacteriaceae</taxon>
        <taxon>Pseudoclavibacter</taxon>
    </lineage>
</organism>
<evidence type="ECO:0000313" key="3">
    <source>
        <dbReference type="Proteomes" id="UP000481339"/>
    </source>
</evidence>
<dbReference type="InterPro" id="IPR017946">
    <property type="entry name" value="PLC-like_Pdiesterase_TIM-brl"/>
</dbReference>
<keyword evidence="3" id="KW-1185">Reference proteome</keyword>
<dbReference type="EMBL" id="WBKA01000001">
    <property type="protein sequence ID" value="KAB1633556.1"/>
    <property type="molecule type" value="Genomic_DNA"/>
</dbReference>
<gene>
    <name evidence="2" type="ORF">F8O02_01085</name>
</gene>
<dbReference type="AlphaFoldDB" id="A0A7C8FJI2"/>
<dbReference type="Pfam" id="PF03009">
    <property type="entry name" value="GDPD"/>
    <property type="match status" value="1"/>
</dbReference>
<dbReference type="Proteomes" id="UP000481339">
    <property type="component" value="Unassembled WGS sequence"/>
</dbReference>
<dbReference type="SUPFAM" id="SSF51695">
    <property type="entry name" value="PLC-like phosphodiesterases"/>
    <property type="match status" value="1"/>
</dbReference>
<dbReference type="Gene3D" id="3.20.20.190">
    <property type="entry name" value="Phosphatidylinositol (PI) phosphodiesterase"/>
    <property type="match status" value="1"/>
</dbReference>
<evidence type="ECO:0000313" key="2">
    <source>
        <dbReference type="EMBL" id="KAB1633556.1"/>
    </source>
</evidence>
<feature type="domain" description="GP-PDE" evidence="1">
    <location>
        <begin position="12"/>
        <end position="273"/>
    </location>
</feature>
<accession>A0A7C8FJI2</accession>
<dbReference type="PANTHER" id="PTHR46211">
    <property type="entry name" value="GLYCEROPHOSPHORYL DIESTER PHOSPHODIESTERASE"/>
    <property type="match status" value="1"/>
</dbReference>
<name>A0A7C8FJI2_9MICO</name>
<protein>
    <submittedName>
        <fullName evidence="2">Glycerophosphodiester phosphodiesterase</fullName>
    </submittedName>
</protein>
<evidence type="ECO:0000259" key="1">
    <source>
        <dbReference type="PROSITE" id="PS51704"/>
    </source>
</evidence>
<dbReference type="InterPro" id="IPR030395">
    <property type="entry name" value="GP_PDE_dom"/>
</dbReference>
<dbReference type="GO" id="GO:0008081">
    <property type="term" value="F:phosphoric diester hydrolase activity"/>
    <property type="evidence" value="ECO:0007669"/>
    <property type="project" value="InterPro"/>
</dbReference>
<dbReference type="RefSeq" id="WP_158035334.1">
    <property type="nucleotide sequence ID" value="NZ_BAAAZV010000006.1"/>
</dbReference>
<proteinExistence type="predicted"/>
<dbReference type="OrthoDB" id="9758957at2"/>
<dbReference type="PROSITE" id="PS51704">
    <property type="entry name" value="GP_PDE"/>
    <property type="match status" value="1"/>
</dbReference>
<comment type="caution">
    <text evidence="2">The sequence shown here is derived from an EMBL/GenBank/DDBJ whole genome shotgun (WGS) entry which is preliminary data.</text>
</comment>
<dbReference type="PANTHER" id="PTHR46211:SF1">
    <property type="entry name" value="GLYCEROPHOSPHODIESTER PHOSPHODIESTERASE, CYTOPLASMIC"/>
    <property type="match status" value="1"/>
</dbReference>